<dbReference type="EMBL" id="CAJOBJ010335414">
    <property type="protein sequence ID" value="CAF5188263.1"/>
    <property type="molecule type" value="Genomic_DNA"/>
</dbReference>
<feature type="domain" description="FHA" evidence="1">
    <location>
        <begin position="91"/>
        <end position="146"/>
    </location>
</feature>
<dbReference type="SMART" id="SM00240">
    <property type="entry name" value="FHA"/>
    <property type="match status" value="1"/>
</dbReference>
<dbReference type="AlphaFoldDB" id="A0A8S3HU35"/>
<accession>A0A8S3HU35</accession>
<reference evidence="2" key="1">
    <citation type="submission" date="2021-02" db="EMBL/GenBank/DDBJ databases">
        <authorList>
            <person name="Nowell W R."/>
        </authorList>
    </citation>
    <scope>NUCLEOTIDE SEQUENCE</scope>
</reference>
<evidence type="ECO:0000313" key="2">
    <source>
        <dbReference type="EMBL" id="CAF5188263.1"/>
    </source>
</evidence>
<comment type="caution">
    <text evidence="2">The sequence shown here is derived from an EMBL/GenBank/DDBJ whole genome shotgun (WGS) entry which is preliminary data.</text>
</comment>
<dbReference type="Gene3D" id="2.60.200.20">
    <property type="match status" value="1"/>
</dbReference>
<dbReference type="PROSITE" id="PS50006">
    <property type="entry name" value="FHA_DOMAIN"/>
    <property type="match status" value="1"/>
</dbReference>
<proteinExistence type="predicted"/>
<dbReference type="InterPro" id="IPR051176">
    <property type="entry name" value="Cent_Immune-Sig_Mod"/>
</dbReference>
<protein>
    <recommendedName>
        <fullName evidence="1">FHA domain-containing protein</fullName>
    </recommendedName>
</protein>
<sequence length="176" mass="19611">MENQTSSPSSCFLFDNTDESIYPSDLVLNIMEDSSSSSSSLTNTNGSLSPSSSLQSLDMSKNPMSCACCMFYCKPNSHPFQERCIPLNEQVKIGRAVARLKPLPTNAIFDCKVLSRQHAKIWYENGKFLLQDTKSSNGTFVNNQRLGKCNEESPPFEICSDDIIQFGVDVTENNRK</sequence>
<dbReference type="SUPFAM" id="SSF49879">
    <property type="entry name" value="SMAD/FHA domain"/>
    <property type="match status" value="1"/>
</dbReference>
<feature type="non-terminal residue" evidence="2">
    <location>
        <position position="1"/>
    </location>
</feature>
<dbReference type="PANTHER" id="PTHR15715:SF37">
    <property type="entry name" value="LD47843P"/>
    <property type="match status" value="1"/>
</dbReference>
<name>A0A8S3HU35_9BILA</name>
<dbReference type="InterPro" id="IPR008984">
    <property type="entry name" value="SMAD_FHA_dom_sf"/>
</dbReference>
<organism evidence="2 3">
    <name type="scientific">Rotaria magnacalcarata</name>
    <dbReference type="NCBI Taxonomy" id="392030"/>
    <lineage>
        <taxon>Eukaryota</taxon>
        <taxon>Metazoa</taxon>
        <taxon>Spiralia</taxon>
        <taxon>Gnathifera</taxon>
        <taxon>Rotifera</taxon>
        <taxon>Eurotatoria</taxon>
        <taxon>Bdelloidea</taxon>
        <taxon>Philodinida</taxon>
        <taxon>Philodinidae</taxon>
        <taxon>Rotaria</taxon>
    </lineage>
</organism>
<dbReference type="Pfam" id="PF00498">
    <property type="entry name" value="FHA"/>
    <property type="match status" value="1"/>
</dbReference>
<dbReference type="CDD" id="cd22679">
    <property type="entry name" value="FHA_SLMAP"/>
    <property type="match status" value="1"/>
</dbReference>
<dbReference type="PANTHER" id="PTHR15715">
    <property type="entry name" value="CENTROSOMAL PROTEIN OF 170 KDA"/>
    <property type="match status" value="1"/>
</dbReference>
<dbReference type="Proteomes" id="UP000681720">
    <property type="component" value="Unassembled WGS sequence"/>
</dbReference>
<evidence type="ECO:0000259" key="1">
    <source>
        <dbReference type="PROSITE" id="PS50006"/>
    </source>
</evidence>
<evidence type="ECO:0000313" key="3">
    <source>
        <dbReference type="Proteomes" id="UP000681720"/>
    </source>
</evidence>
<gene>
    <name evidence="2" type="ORF">GIL414_LOCUS71978</name>
</gene>
<dbReference type="InterPro" id="IPR000253">
    <property type="entry name" value="FHA_dom"/>
</dbReference>